<evidence type="ECO:0000313" key="5">
    <source>
        <dbReference type="Proteomes" id="UP000033588"/>
    </source>
</evidence>
<dbReference type="InterPro" id="IPR043990">
    <property type="entry name" value="AC_1"/>
</dbReference>
<evidence type="ECO:0000256" key="2">
    <source>
        <dbReference type="SAM" id="SignalP"/>
    </source>
</evidence>
<dbReference type="InterPro" id="IPR011050">
    <property type="entry name" value="Pectin_lyase_fold/virulence"/>
</dbReference>
<evidence type="ECO:0000256" key="1">
    <source>
        <dbReference type="SAM" id="MobiDB-lite"/>
    </source>
</evidence>
<feature type="region of interest" description="Disordered" evidence="1">
    <location>
        <begin position="541"/>
        <end position="560"/>
    </location>
</feature>
<reference evidence="4 5" key="1">
    <citation type="submission" date="2015-03" db="EMBL/GenBank/DDBJ databases">
        <title>Comparative genomics of Pseudomonas insights into diversity of traits involved in vanlence and defense.</title>
        <authorList>
            <person name="Qin Y."/>
        </authorList>
    </citation>
    <scope>NUCLEOTIDE SEQUENCE [LARGE SCALE GENOMIC DNA]</scope>
    <source>
        <strain evidence="4 5">C8</strain>
    </source>
</reference>
<dbReference type="Pfam" id="PF18883">
    <property type="entry name" value="AC_1"/>
    <property type="match status" value="1"/>
</dbReference>
<proteinExistence type="predicted"/>
<gene>
    <name evidence="4" type="ORF">VC35_06390</name>
</gene>
<dbReference type="Pfam" id="PF03797">
    <property type="entry name" value="Autotransporter"/>
    <property type="match status" value="1"/>
</dbReference>
<sequence length="918" mass="95555">MSLAVRVGKNGLLQVGALSILSLALQQAQAACNLVSSVGDTAYTCDSGTSAPLTDTDGNNTLTFPANGNGTVNGNVIFGDGVDRVVMDSGLITGKLDQRNGADSLQISAGQINGAVIQDDGTDDFIMTGGQIQSLAQGGGRDTFLMTGGRIVDAFVDGDIAKMTAGRIGRVDMKLYTNIFDMSGGAIDGNLVTGFDKDTIIVSGGTIGGNISTSGGDDSITVSGGVINGEIRTSVGNDQFKWTNGGQIKSAVLMGDGDDTVLLGDLNESLLSLTPFIDGGLGDDQLTLDKTTSATPSRYIGWESVNLTNHSHFDLAGDFFLGDSATETGEFSIDGSSTLAVTQGSIRPYTAGQLATLNNAGAIDMTTGSNSATDLLTVHGNYVGNGGQLLLQTVLGDDSSASDKLVVSQGTISGNTQLGVTNLGGLGGLTRQNGIEVVQARNGATSSIDAFALKGSLSAGAYEYYLFKGGVTAGSENNWYLRSSVAAVPPPTVPPVVTPPPTVPPVVTPPPTVPPVVTPPPTVPPVVTPPPTVPPVVTPPPTVPPVVDPDEPPVEPPTARPVVPTELAEPAPTQLTAVTSPTPAATTPPIPTAVAGADPIPLYRVEVPVYSVVVPAAQLMALQALGTFHERQGEQSLLAETGSVPAGWGRAYGSNLQKSWTGTVSPSFDGSLQGFQIGHDLYGSQTSGGQLQRAGLFVGHTHLQGDVDGFAEGFQDRRSGRVKLDGDHFGAYWTLIDPTGWYVDTVAMWSRLDGDNSSERGVKMDTKGDAVTLSAEAGYPIRVSENWVAEPQVQIINQQIDLDDQNDGISDVSFDSQDYWTGRLGTRLKGRYQADNIPLEPYVRANLWRTFGGYDTVTYDDVDRIKTEHKSSSADIDAGIAAKLTSDISVYGSVGYSFNLDGNDLSGTTGTVGLRMSW</sequence>
<evidence type="ECO:0000259" key="3">
    <source>
        <dbReference type="PROSITE" id="PS51208"/>
    </source>
</evidence>
<dbReference type="PANTHER" id="PTHR35037:SF3">
    <property type="entry name" value="C-TERMINAL REGION OF AIDA-LIKE PROTEIN"/>
    <property type="match status" value="1"/>
</dbReference>
<feature type="chain" id="PRO_5002479380" evidence="2">
    <location>
        <begin position="31"/>
        <end position="918"/>
    </location>
</feature>
<dbReference type="PROSITE" id="PS51208">
    <property type="entry name" value="AUTOTRANSPORTER"/>
    <property type="match status" value="1"/>
</dbReference>
<organism evidence="4 5">
    <name type="scientific">Pseudomonas fluorescens</name>
    <dbReference type="NCBI Taxonomy" id="294"/>
    <lineage>
        <taxon>Bacteria</taxon>
        <taxon>Pseudomonadati</taxon>
        <taxon>Pseudomonadota</taxon>
        <taxon>Gammaproteobacteria</taxon>
        <taxon>Pseudomonadales</taxon>
        <taxon>Pseudomonadaceae</taxon>
        <taxon>Pseudomonas</taxon>
    </lineage>
</organism>
<dbReference type="OrthoDB" id="6053567at2"/>
<dbReference type="SMART" id="SM00869">
    <property type="entry name" value="Autotransporter"/>
    <property type="match status" value="1"/>
</dbReference>
<dbReference type="InterPro" id="IPR036709">
    <property type="entry name" value="Autotransporte_beta_dom_sf"/>
</dbReference>
<dbReference type="CDD" id="cd01344">
    <property type="entry name" value="PL2_Passenger_AT"/>
    <property type="match status" value="1"/>
</dbReference>
<protein>
    <submittedName>
        <fullName evidence="4">Autotransporter</fullName>
    </submittedName>
</protein>
<dbReference type="Gene3D" id="2.160.20.20">
    <property type="match status" value="1"/>
</dbReference>
<dbReference type="RefSeq" id="WP_046038561.1">
    <property type="nucleotide sequence ID" value="NZ_LACC01000009.1"/>
</dbReference>
<feature type="domain" description="Autotransporter" evidence="3">
    <location>
        <begin position="640"/>
        <end position="918"/>
    </location>
</feature>
<evidence type="ECO:0000313" key="4">
    <source>
        <dbReference type="EMBL" id="KJZ49352.1"/>
    </source>
</evidence>
<comment type="caution">
    <text evidence="4">The sequence shown here is derived from an EMBL/GenBank/DDBJ whole genome shotgun (WGS) entry which is preliminary data.</text>
</comment>
<dbReference type="Gene3D" id="2.40.128.130">
    <property type="entry name" value="Autotransporter beta-domain"/>
    <property type="match status" value="1"/>
</dbReference>
<dbReference type="Proteomes" id="UP000033588">
    <property type="component" value="Unassembled WGS sequence"/>
</dbReference>
<dbReference type="PATRIC" id="fig|294.132.peg.5870"/>
<dbReference type="InterPro" id="IPR006315">
    <property type="entry name" value="OM_autotransptr_brl_dom"/>
</dbReference>
<dbReference type="PRINTS" id="PR01217">
    <property type="entry name" value="PRICHEXTENSN"/>
</dbReference>
<dbReference type="InterPro" id="IPR005546">
    <property type="entry name" value="Autotransporte_beta"/>
</dbReference>
<keyword evidence="2" id="KW-0732">Signal</keyword>
<dbReference type="EMBL" id="LACC01000009">
    <property type="protein sequence ID" value="KJZ49352.1"/>
    <property type="molecule type" value="Genomic_DNA"/>
</dbReference>
<feature type="signal peptide" evidence="2">
    <location>
        <begin position="1"/>
        <end position="30"/>
    </location>
</feature>
<accession>A0A0F4U0W0</accession>
<dbReference type="InterPro" id="IPR051551">
    <property type="entry name" value="Autotransporter_adhesion"/>
</dbReference>
<dbReference type="GO" id="GO:0019867">
    <property type="term" value="C:outer membrane"/>
    <property type="evidence" value="ECO:0007669"/>
    <property type="project" value="InterPro"/>
</dbReference>
<dbReference type="PANTHER" id="PTHR35037">
    <property type="entry name" value="C-TERMINAL REGION OF AIDA-LIKE PROTEIN"/>
    <property type="match status" value="1"/>
</dbReference>
<dbReference type="NCBIfam" id="TIGR01414">
    <property type="entry name" value="autotrans_barl"/>
    <property type="match status" value="1"/>
</dbReference>
<dbReference type="InterPro" id="IPR012332">
    <property type="entry name" value="Autotransporter_pectin_lyase_C"/>
</dbReference>
<dbReference type="AlphaFoldDB" id="A0A0F4U0W0"/>
<dbReference type="SUPFAM" id="SSF103515">
    <property type="entry name" value="Autotransporter"/>
    <property type="match status" value="1"/>
</dbReference>
<name>A0A0F4U0W0_PSEFL</name>
<dbReference type="SUPFAM" id="SSF51126">
    <property type="entry name" value="Pectin lyase-like"/>
    <property type="match status" value="1"/>
</dbReference>